<feature type="compositionally biased region" description="Low complexity" evidence="1">
    <location>
        <begin position="58"/>
        <end position="82"/>
    </location>
</feature>
<comment type="caution">
    <text evidence="4">The sequence shown here is derived from an EMBL/GenBank/DDBJ whole genome shotgun (WGS) entry which is preliminary data.</text>
</comment>
<dbReference type="InterPro" id="IPR014044">
    <property type="entry name" value="CAP_dom"/>
</dbReference>
<dbReference type="Pfam" id="PF00188">
    <property type="entry name" value="CAP"/>
    <property type="match status" value="1"/>
</dbReference>
<evidence type="ECO:0000256" key="2">
    <source>
        <dbReference type="SAM" id="SignalP"/>
    </source>
</evidence>
<keyword evidence="5" id="KW-1185">Reference proteome</keyword>
<reference evidence="4 5" key="1">
    <citation type="submission" date="2015-06" db="EMBL/GenBank/DDBJ databases">
        <title>Draft genome of the moderately acidophilic sulfate reducer Candidatus Desulfosporosinus acididurans strain M1.</title>
        <authorList>
            <person name="Poehlein A."/>
            <person name="Petzsch P."/>
            <person name="Johnson B.D."/>
            <person name="Schloemann M."/>
            <person name="Daniel R."/>
            <person name="Muehling M."/>
        </authorList>
    </citation>
    <scope>NUCLEOTIDE SEQUENCE [LARGE SCALE GENOMIC DNA]</scope>
    <source>
        <strain evidence="4 5">M1</strain>
    </source>
</reference>
<dbReference type="Proteomes" id="UP000036356">
    <property type="component" value="Unassembled WGS sequence"/>
</dbReference>
<organism evidence="4 5">
    <name type="scientific">Desulfosporosinus acididurans</name>
    <dbReference type="NCBI Taxonomy" id="476652"/>
    <lineage>
        <taxon>Bacteria</taxon>
        <taxon>Bacillati</taxon>
        <taxon>Bacillota</taxon>
        <taxon>Clostridia</taxon>
        <taxon>Eubacteriales</taxon>
        <taxon>Desulfitobacteriaceae</taxon>
        <taxon>Desulfosporosinus</taxon>
    </lineage>
</organism>
<name>A0A0J1FKH2_9FIRM</name>
<feature type="region of interest" description="Disordered" evidence="1">
    <location>
        <begin position="58"/>
        <end position="97"/>
    </location>
</feature>
<dbReference type="PANTHER" id="PTHR31157:SF1">
    <property type="entry name" value="SCP DOMAIN-CONTAINING PROTEIN"/>
    <property type="match status" value="1"/>
</dbReference>
<dbReference type="AlphaFoldDB" id="A0A0J1FKH2"/>
<keyword evidence="2" id="KW-0732">Signal</keyword>
<protein>
    <submittedName>
        <fullName evidence="4">Cysteine-rich secretory protein family protein</fullName>
    </submittedName>
</protein>
<dbReference type="SUPFAM" id="SSF55797">
    <property type="entry name" value="PR-1-like"/>
    <property type="match status" value="1"/>
</dbReference>
<gene>
    <name evidence="4" type="ORF">DEAC_c41140</name>
</gene>
<evidence type="ECO:0000313" key="5">
    <source>
        <dbReference type="Proteomes" id="UP000036356"/>
    </source>
</evidence>
<dbReference type="RefSeq" id="WP_047811883.1">
    <property type="nucleotide sequence ID" value="NZ_LDZY01000019.1"/>
</dbReference>
<dbReference type="STRING" id="476652.DEAC_c41140"/>
<sequence length="331" mass="33963">MNKRFKVFAGIQMALLMTTIAMPAQAALLIGGSQSLPGSASGSVVTLRSTAPAATQVFSAPTTTTTASGTQSTTSVSTTPSTQNSAPTVNTMPTTTNSGSVVSLKNIYPTSIPSTSVTVPTSTQGTGTSTNYSSTPSTVQYQPVTVTIGQPSLGGSVVSLKNINQSSSSVPVTSTPPTSNTSPTSSSSSPTTTPTTPAIPAVTSLTPDEQQMVDMINQERAAAGVAPLKVDFRLVSVGQAKADDMKANNYFDHTSPTYGSPWAMMQEVGLTVGWAGENIAGNDSVSGAMAAFMQSPGHKANILDPRFTHVGVGIAYGSAYGNLYVQEFLQE</sequence>
<dbReference type="Gene3D" id="3.40.33.10">
    <property type="entry name" value="CAP"/>
    <property type="match status" value="1"/>
</dbReference>
<feature type="region of interest" description="Disordered" evidence="1">
    <location>
        <begin position="167"/>
        <end position="204"/>
    </location>
</feature>
<dbReference type="PANTHER" id="PTHR31157">
    <property type="entry name" value="SCP DOMAIN-CONTAINING PROTEIN"/>
    <property type="match status" value="1"/>
</dbReference>
<evidence type="ECO:0000313" key="4">
    <source>
        <dbReference type="EMBL" id="KLU63984.1"/>
    </source>
</evidence>
<evidence type="ECO:0000259" key="3">
    <source>
        <dbReference type="Pfam" id="PF00188"/>
    </source>
</evidence>
<dbReference type="CDD" id="cd05379">
    <property type="entry name" value="CAP_bacterial"/>
    <property type="match status" value="1"/>
</dbReference>
<feature type="domain" description="SCP" evidence="3">
    <location>
        <begin position="213"/>
        <end position="328"/>
    </location>
</feature>
<feature type="region of interest" description="Disordered" evidence="1">
    <location>
        <begin position="114"/>
        <end position="137"/>
    </location>
</feature>
<dbReference type="InterPro" id="IPR035940">
    <property type="entry name" value="CAP_sf"/>
</dbReference>
<dbReference type="PATRIC" id="fig|476652.3.peg.4359"/>
<feature type="chain" id="PRO_5005250979" evidence="2">
    <location>
        <begin position="27"/>
        <end position="331"/>
    </location>
</feature>
<proteinExistence type="predicted"/>
<feature type="signal peptide" evidence="2">
    <location>
        <begin position="1"/>
        <end position="26"/>
    </location>
</feature>
<accession>A0A0J1FKH2</accession>
<feature type="compositionally biased region" description="Polar residues" evidence="1">
    <location>
        <begin position="83"/>
        <end position="97"/>
    </location>
</feature>
<dbReference type="EMBL" id="LDZY01000019">
    <property type="protein sequence ID" value="KLU63984.1"/>
    <property type="molecule type" value="Genomic_DNA"/>
</dbReference>
<evidence type="ECO:0000256" key="1">
    <source>
        <dbReference type="SAM" id="MobiDB-lite"/>
    </source>
</evidence>